<reference evidence="1" key="1">
    <citation type="submission" date="2018-02" db="EMBL/GenBank/DDBJ databases">
        <title>Rhizophora mucronata_Transcriptome.</title>
        <authorList>
            <person name="Meera S.P."/>
            <person name="Sreeshan A."/>
            <person name="Augustine A."/>
        </authorList>
    </citation>
    <scope>NUCLEOTIDE SEQUENCE</scope>
    <source>
        <tissue evidence="1">Leaf</tissue>
    </source>
</reference>
<accession>A0A2P2R2G0</accession>
<dbReference type="EMBL" id="GGEC01092914">
    <property type="protein sequence ID" value="MBX73398.1"/>
    <property type="molecule type" value="Transcribed_RNA"/>
</dbReference>
<evidence type="ECO:0000313" key="1">
    <source>
        <dbReference type="EMBL" id="MBX73398.1"/>
    </source>
</evidence>
<name>A0A2P2R2G0_RHIMU</name>
<organism evidence="1">
    <name type="scientific">Rhizophora mucronata</name>
    <name type="common">Asiatic mangrove</name>
    <dbReference type="NCBI Taxonomy" id="61149"/>
    <lineage>
        <taxon>Eukaryota</taxon>
        <taxon>Viridiplantae</taxon>
        <taxon>Streptophyta</taxon>
        <taxon>Embryophyta</taxon>
        <taxon>Tracheophyta</taxon>
        <taxon>Spermatophyta</taxon>
        <taxon>Magnoliopsida</taxon>
        <taxon>eudicotyledons</taxon>
        <taxon>Gunneridae</taxon>
        <taxon>Pentapetalae</taxon>
        <taxon>rosids</taxon>
        <taxon>fabids</taxon>
        <taxon>Malpighiales</taxon>
        <taxon>Rhizophoraceae</taxon>
        <taxon>Rhizophora</taxon>
    </lineage>
</organism>
<sequence>MTIKICLLSQIKCDHWQESLAGSCISIHLQNRQNAHV</sequence>
<protein>
    <submittedName>
        <fullName evidence="1">Uncharacterized protein</fullName>
    </submittedName>
</protein>
<proteinExistence type="predicted"/>
<dbReference type="AlphaFoldDB" id="A0A2P2R2G0"/>